<evidence type="ECO:0000313" key="1">
    <source>
        <dbReference type="EMBL" id="BCB88572.1"/>
    </source>
</evidence>
<accession>A0A6F8YR49</accession>
<keyword evidence="2" id="KW-1185">Reference proteome</keyword>
<dbReference type="AlphaFoldDB" id="A0A6F8YR49"/>
<reference evidence="1 2" key="2">
    <citation type="submission" date="2020-03" db="EMBL/GenBank/DDBJ databases">
        <authorList>
            <person name="Ichikawa N."/>
            <person name="Kimura A."/>
            <person name="Kitahashi Y."/>
            <person name="Uohara A."/>
        </authorList>
    </citation>
    <scope>NUCLEOTIDE SEQUENCE [LARGE SCALE GENOMIC DNA]</scope>
    <source>
        <strain evidence="1 2">NBRC 105367</strain>
    </source>
</reference>
<reference evidence="1 2" key="1">
    <citation type="submission" date="2020-03" db="EMBL/GenBank/DDBJ databases">
        <title>Whole genome shotgun sequence of Phytohabitans suffuscus NBRC 105367.</title>
        <authorList>
            <person name="Komaki H."/>
            <person name="Tamura T."/>
        </authorList>
    </citation>
    <scope>NUCLEOTIDE SEQUENCE [LARGE SCALE GENOMIC DNA]</scope>
    <source>
        <strain evidence="1 2">NBRC 105367</strain>
    </source>
</reference>
<evidence type="ECO:0008006" key="3">
    <source>
        <dbReference type="Google" id="ProtNLM"/>
    </source>
</evidence>
<dbReference type="EMBL" id="AP022871">
    <property type="protein sequence ID" value="BCB88572.1"/>
    <property type="molecule type" value="Genomic_DNA"/>
</dbReference>
<name>A0A6F8YR49_9ACTN</name>
<sequence length="72" mass="8135">MRELKHPISGAVYGVDPDRDGLVRVDERGQIGWFTFRGVWQDGIKLQVDPELCGWVGGPDVATDRSKPWKQI</sequence>
<protein>
    <recommendedName>
        <fullName evidence="3">Transposase</fullName>
    </recommendedName>
</protein>
<gene>
    <name evidence="1" type="ORF">Psuf_058850</name>
</gene>
<proteinExistence type="predicted"/>
<dbReference type="RefSeq" id="WP_173160063.1">
    <property type="nucleotide sequence ID" value="NZ_AP022871.1"/>
</dbReference>
<organism evidence="1 2">
    <name type="scientific">Phytohabitans suffuscus</name>
    <dbReference type="NCBI Taxonomy" id="624315"/>
    <lineage>
        <taxon>Bacteria</taxon>
        <taxon>Bacillati</taxon>
        <taxon>Actinomycetota</taxon>
        <taxon>Actinomycetes</taxon>
        <taxon>Micromonosporales</taxon>
        <taxon>Micromonosporaceae</taxon>
    </lineage>
</organism>
<dbReference type="Proteomes" id="UP000503011">
    <property type="component" value="Chromosome"/>
</dbReference>
<evidence type="ECO:0000313" key="2">
    <source>
        <dbReference type="Proteomes" id="UP000503011"/>
    </source>
</evidence>
<dbReference type="KEGG" id="psuu:Psuf_058850"/>